<organism evidence="1 2">
    <name type="scientific">Rhizophagus irregularis</name>
    <dbReference type="NCBI Taxonomy" id="588596"/>
    <lineage>
        <taxon>Eukaryota</taxon>
        <taxon>Fungi</taxon>
        <taxon>Fungi incertae sedis</taxon>
        <taxon>Mucoromycota</taxon>
        <taxon>Glomeromycotina</taxon>
        <taxon>Glomeromycetes</taxon>
        <taxon>Glomerales</taxon>
        <taxon>Glomeraceae</taxon>
        <taxon>Rhizophagus</taxon>
    </lineage>
</organism>
<dbReference type="AlphaFoldDB" id="A0A2N0NHE2"/>
<dbReference type="Proteomes" id="UP000232722">
    <property type="component" value="Unassembled WGS sequence"/>
</dbReference>
<evidence type="ECO:0000313" key="1">
    <source>
        <dbReference type="EMBL" id="PKB93976.1"/>
    </source>
</evidence>
<gene>
    <name evidence="1" type="ORF">RhiirA5_439867</name>
</gene>
<reference evidence="1 2" key="1">
    <citation type="submission" date="2016-04" db="EMBL/GenBank/DDBJ databases">
        <title>Genome analyses suggest a sexual origin of heterokaryosis in a supposedly ancient asexual fungus.</title>
        <authorList>
            <person name="Ropars J."/>
            <person name="Sedzielewska K."/>
            <person name="Noel J."/>
            <person name="Charron P."/>
            <person name="Farinelli L."/>
            <person name="Marton T."/>
            <person name="Kruger M."/>
            <person name="Pelin A."/>
            <person name="Brachmann A."/>
            <person name="Corradi N."/>
        </authorList>
    </citation>
    <scope>NUCLEOTIDE SEQUENCE [LARGE SCALE GENOMIC DNA]</scope>
    <source>
        <strain evidence="1 2">A5</strain>
    </source>
</reference>
<accession>A0A2N0NHE2</accession>
<name>A0A2N0NHE2_9GLOM</name>
<dbReference type="EMBL" id="LLXJ01006879">
    <property type="protein sequence ID" value="PKB93976.1"/>
    <property type="molecule type" value="Genomic_DNA"/>
</dbReference>
<comment type="caution">
    <text evidence="1">The sequence shown here is derived from an EMBL/GenBank/DDBJ whole genome shotgun (WGS) entry which is preliminary data.</text>
</comment>
<sequence>MSDVQEIHNYPFDPIINFKKSGHSFSYKIIKEGIYPNKSSLAYTLPPNSYQIPDNYICFEHVVSSVKSATDVTNLFHKECTSQKKTKTSGIYLFGLHLKILDTSRESKRRAHILKPIDQCGNSTFTKRATSIGKYILAEFNEKTKQLYNLKDVPVLESICYSVNKKHTFTINYEKDDKIKKKQKLESIARALDDGNIPRDSYRHLCAIEHHLPREGEISKEHININETMAQLIPITIVDINTRSQVDESERVDIDDESITQE</sequence>
<dbReference type="VEuPathDB" id="FungiDB:RhiirA1_402495"/>
<proteinExistence type="predicted"/>
<protein>
    <submittedName>
        <fullName evidence="1">Uncharacterized protein</fullName>
    </submittedName>
</protein>
<evidence type="ECO:0000313" key="2">
    <source>
        <dbReference type="Proteomes" id="UP000232722"/>
    </source>
</evidence>
<reference evidence="1 2" key="2">
    <citation type="submission" date="2017-09" db="EMBL/GenBank/DDBJ databases">
        <title>Extensive intraspecific genome diversity in a model arbuscular mycorrhizal fungus.</title>
        <authorList>
            <person name="Chen E.C."/>
            <person name="Morin E."/>
            <person name="Beaudet D."/>
            <person name="Noel J."/>
            <person name="Ndikumana S."/>
            <person name="Charron P."/>
            <person name="St-Onge C."/>
            <person name="Giorgi J."/>
            <person name="Grigoriev I.V."/>
            <person name="Roux C."/>
            <person name="Martin F.M."/>
            <person name="Corradi N."/>
        </authorList>
    </citation>
    <scope>NUCLEOTIDE SEQUENCE [LARGE SCALE GENOMIC DNA]</scope>
    <source>
        <strain evidence="1 2">A5</strain>
    </source>
</reference>